<evidence type="ECO:0000313" key="1">
    <source>
        <dbReference type="EMBL" id="CEG47008.1"/>
    </source>
</evidence>
<dbReference type="GeneID" id="36409992"/>
<dbReference type="Proteomes" id="UP000054928">
    <property type="component" value="Unassembled WGS sequence"/>
</dbReference>
<keyword evidence="2" id="KW-1185">Reference proteome</keyword>
<sequence length="66" mass="7768">MFDLVDCFGSVETYEGAHVVFLRQSRYPVWVYEFLFLMDFEPVITVPRGTDQFQSLETSPSNYFQS</sequence>
<evidence type="ECO:0000313" key="2">
    <source>
        <dbReference type="Proteomes" id="UP000054928"/>
    </source>
</evidence>
<reference evidence="2" key="1">
    <citation type="submission" date="2014-09" db="EMBL/GenBank/DDBJ databases">
        <authorList>
            <person name="Sharma Rahul"/>
            <person name="Thines Marco"/>
        </authorList>
    </citation>
    <scope>NUCLEOTIDE SEQUENCE [LARGE SCALE GENOMIC DNA]</scope>
</reference>
<protein>
    <submittedName>
        <fullName evidence="1">Uncharacterized protein</fullName>
    </submittedName>
</protein>
<dbReference type="AlphaFoldDB" id="A0A0P1AYT5"/>
<dbReference type="EMBL" id="CCYD01002371">
    <property type="protein sequence ID" value="CEG47008.1"/>
    <property type="molecule type" value="Genomic_DNA"/>
</dbReference>
<accession>A0A0P1AYT5</accession>
<dbReference type="RefSeq" id="XP_024583377.1">
    <property type="nucleotide sequence ID" value="XM_024717928.2"/>
</dbReference>
<organism evidence="1 2">
    <name type="scientific">Plasmopara halstedii</name>
    <name type="common">Downy mildew of sunflower</name>
    <dbReference type="NCBI Taxonomy" id="4781"/>
    <lineage>
        <taxon>Eukaryota</taxon>
        <taxon>Sar</taxon>
        <taxon>Stramenopiles</taxon>
        <taxon>Oomycota</taxon>
        <taxon>Peronosporomycetes</taxon>
        <taxon>Peronosporales</taxon>
        <taxon>Peronosporaceae</taxon>
        <taxon>Plasmopara</taxon>
    </lineage>
</organism>
<proteinExistence type="predicted"/>
<name>A0A0P1AYT5_PLAHL</name>